<dbReference type="PANTHER" id="PTHR43390">
    <property type="entry name" value="SIGNAL PEPTIDASE I"/>
    <property type="match status" value="1"/>
</dbReference>
<dbReference type="Proteomes" id="UP000799092">
    <property type="component" value="Unassembled WGS sequence"/>
</dbReference>
<dbReference type="AlphaFoldDB" id="A0A6A8DIU9"/>
<evidence type="ECO:0000313" key="10">
    <source>
        <dbReference type="Proteomes" id="UP000799092"/>
    </source>
</evidence>
<keyword evidence="7" id="KW-1133">Transmembrane helix</keyword>
<protein>
    <recommendedName>
        <fullName evidence="4 7">Signal peptidase I</fullName>
        <ecNumber evidence="4 7">3.4.21.89</ecNumber>
    </recommendedName>
</protein>
<keyword evidence="7" id="KW-0812">Transmembrane</keyword>
<feature type="transmembrane region" description="Helical" evidence="7">
    <location>
        <begin position="12"/>
        <end position="33"/>
    </location>
</feature>
<evidence type="ECO:0000256" key="5">
    <source>
        <dbReference type="ARBA" id="ARBA00022801"/>
    </source>
</evidence>
<comment type="subcellular location">
    <subcellularLocation>
        <location evidence="2">Cell membrane</location>
        <topology evidence="2">Single-pass type II membrane protein</topology>
    </subcellularLocation>
    <subcellularLocation>
        <location evidence="7">Membrane</location>
        <topology evidence="7">Single-pass type II membrane protein</topology>
    </subcellularLocation>
</comment>
<dbReference type="InterPro" id="IPR000223">
    <property type="entry name" value="Pept_S26A_signal_pept_1"/>
</dbReference>
<dbReference type="Gene3D" id="2.10.109.10">
    <property type="entry name" value="Umud Fragment, subunit A"/>
    <property type="match status" value="1"/>
</dbReference>
<dbReference type="PANTHER" id="PTHR43390:SF1">
    <property type="entry name" value="CHLOROPLAST PROCESSING PEPTIDASE"/>
    <property type="match status" value="1"/>
</dbReference>
<evidence type="ECO:0000256" key="4">
    <source>
        <dbReference type="ARBA" id="ARBA00013208"/>
    </source>
</evidence>
<dbReference type="InterPro" id="IPR019758">
    <property type="entry name" value="Pept_S26A_signal_pept_1_CS"/>
</dbReference>
<feature type="active site" evidence="6">
    <location>
        <position position="43"/>
    </location>
</feature>
<reference evidence="9" key="1">
    <citation type="submission" date="2019-11" db="EMBL/GenBank/DDBJ databases">
        <authorList>
            <person name="Li J."/>
        </authorList>
    </citation>
    <scope>NUCLEOTIDE SEQUENCE</scope>
    <source>
        <strain evidence="9">B6B</strain>
    </source>
</reference>
<dbReference type="SUPFAM" id="SSF51306">
    <property type="entry name" value="LexA/Signal peptidase"/>
    <property type="match status" value="1"/>
</dbReference>
<dbReference type="PROSITE" id="PS00760">
    <property type="entry name" value="SPASE_I_2"/>
    <property type="match status" value="1"/>
</dbReference>
<evidence type="ECO:0000259" key="8">
    <source>
        <dbReference type="Pfam" id="PF10502"/>
    </source>
</evidence>
<keyword evidence="7" id="KW-0645">Protease</keyword>
<dbReference type="GO" id="GO:0005886">
    <property type="term" value="C:plasma membrane"/>
    <property type="evidence" value="ECO:0007669"/>
    <property type="project" value="UniProtKB-SubCell"/>
</dbReference>
<dbReference type="EC" id="3.4.21.89" evidence="4 7"/>
<dbReference type="GO" id="GO:0006465">
    <property type="term" value="P:signal peptide processing"/>
    <property type="evidence" value="ECO:0007669"/>
    <property type="project" value="InterPro"/>
</dbReference>
<comment type="similarity">
    <text evidence="3 7">Belongs to the peptidase S26 family.</text>
</comment>
<dbReference type="InterPro" id="IPR036286">
    <property type="entry name" value="LexA/Signal_pep-like_sf"/>
</dbReference>
<dbReference type="NCBIfam" id="TIGR02227">
    <property type="entry name" value="sigpep_I_bact"/>
    <property type="match status" value="1"/>
</dbReference>
<evidence type="ECO:0000256" key="3">
    <source>
        <dbReference type="ARBA" id="ARBA00009370"/>
    </source>
</evidence>
<evidence type="ECO:0000256" key="2">
    <source>
        <dbReference type="ARBA" id="ARBA00004401"/>
    </source>
</evidence>
<evidence type="ECO:0000256" key="1">
    <source>
        <dbReference type="ARBA" id="ARBA00000677"/>
    </source>
</evidence>
<evidence type="ECO:0000256" key="6">
    <source>
        <dbReference type="PIRSR" id="PIRSR600223-1"/>
    </source>
</evidence>
<evidence type="ECO:0000256" key="7">
    <source>
        <dbReference type="RuleBase" id="RU362042"/>
    </source>
</evidence>
<dbReference type="PRINTS" id="PR00727">
    <property type="entry name" value="LEADERPTASE"/>
</dbReference>
<organism evidence="9 10">
    <name type="scientific">Aquibacillus halophilus</name>
    <dbReference type="NCBI Taxonomy" id="930132"/>
    <lineage>
        <taxon>Bacteria</taxon>
        <taxon>Bacillati</taxon>
        <taxon>Bacillota</taxon>
        <taxon>Bacilli</taxon>
        <taxon>Bacillales</taxon>
        <taxon>Bacillaceae</taxon>
        <taxon>Aquibacillus</taxon>
    </lineage>
</organism>
<dbReference type="InterPro" id="IPR019533">
    <property type="entry name" value="Peptidase_S26"/>
</dbReference>
<dbReference type="Pfam" id="PF10502">
    <property type="entry name" value="Peptidase_S26"/>
    <property type="match status" value="1"/>
</dbReference>
<proteinExistence type="inferred from homology"/>
<feature type="domain" description="Peptidase S26" evidence="8">
    <location>
        <begin position="13"/>
        <end position="176"/>
    </location>
</feature>
<dbReference type="CDD" id="cd06530">
    <property type="entry name" value="S26_SPase_I"/>
    <property type="match status" value="1"/>
</dbReference>
<keyword evidence="7" id="KW-0472">Membrane</keyword>
<keyword evidence="10" id="KW-1185">Reference proteome</keyword>
<dbReference type="InterPro" id="IPR019757">
    <property type="entry name" value="Pept_S26A_signal_pept_1_Lys-AS"/>
</dbReference>
<feature type="active site" evidence="6">
    <location>
        <position position="81"/>
    </location>
</feature>
<gene>
    <name evidence="9" type="primary">lepB</name>
    <name evidence="9" type="ORF">GH741_13710</name>
</gene>
<evidence type="ECO:0000313" key="9">
    <source>
        <dbReference type="EMBL" id="MRH43729.1"/>
    </source>
</evidence>
<name>A0A6A8DIU9_9BACI</name>
<accession>A0A6A8DIU9</accession>
<sequence>MKSVNPKFKEELFSWIKAIVVALLIVLISRQFFITPSIVKGESMMPNLHDGDRIILSKMTRIDRFDEIAFHAPDSDDNYVKRVIGIPGDSIVMKEDNLYINGVVYEEPYLDKQRSDLPSNQSLTEDFNLKQLTGEQHVPDGYLFVLGDNRLISKDSRYFGFISEESVIGDVKIRIWPLNTFGILK</sequence>
<comment type="caution">
    <text evidence="9">The sequence shown here is derived from an EMBL/GenBank/DDBJ whole genome shotgun (WGS) entry which is preliminary data.</text>
</comment>
<dbReference type="EMBL" id="WJNG01000011">
    <property type="protein sequence ID" value="MRH43729.1"/>
    <property type="molecule type" value="Genomic_DNA"/>
</dbReference>
<keyword evidence="5 7" id="KW-0378">Hydrolase</keyword>
<dbReference type="PROSITE" id="PS00761">
    <property type="entry name" value="SPASE_I_3"/>
    <property type="match status" value="1"/>
</dbReference>
<dbReference type="GO" id="GO:0009003">
    <property type="term" value="F:signal peptidase activity"/>
    <property type="evidence" value="ECO:0007669"/>
    <property type="project" value="UniProtKB-EC"/>
</dbReference>
<comment type="catalytic activity">
    <reaction evidence="1 7">
        <text>Cleavage of hydrophobic, N-terminal signal or leader sequences from secreted and periplasmic proteins.</text>
        <dbReference type="EC" id="3.4.21.89"/>
    </reaction>
</comment>
<dbReference type="GO" id="GO:0004252">
    <property type="term" value="F:serine-type endopeptidase activity"/>
    <property type="evidence" value="ECO:0007669"/>
    <property type="project" value="InterPro"/>
</dbReference>